<protein>
    <submittedName>
        <fullName evidence="1">Uncharacterized protein</fullName>
    </submittedName>
</protein>
<reference evidence="1" key="1">
    <citation type="submission" date="2021-02" db="EMBL/GenBank/DDBJ databases">
        <authorList>
            <person name="Nowell W R."/>
        </authorList>
    </citation>
    <scope>NUCLEOTIDE SEQUENCE</scope>
</reference>
<comment type="caution">
    <text evidence="1">The sequence shown here is derived from an EMBL/GenBank/DDBJ whole genome shotgun (WGS) entry which is preliminary data.</text>
</comment>
<organism evidence="1 2">
    <name type="scientific">Adineta steineri</name>
    <dbReference type="NCBI Taxonomy" id="433720"/>
    <lineage>
        <taxon>Eukaryota</taxon>
        <taxon>Metazoa</taxon>
        <taxon>Spiralia</taxon>
        <taxon>Gnathifera</taxon>
        <taxon>Rotifera</taxon>
        <taxon>Eurotatoria</taxon>
        <taxon>Bdelloidea</taxon>
        <taxon>Adinetida</taxon>
        <taxon>Adinetidae</taxon>
        <taxon>Adineta</taxon>
    </lineage>
</organism>
<feature type="non-terminal residue" evidence="1">
    <location>
        <position position="1"/>
    </location>
</feature>
<accession>A0A820P3D2</accession>
<dbReference type="AlphaFoldDB" id="A0A820P3D2"/>
<dbReference type="Proteomes" id="UP000663868">
    <property type="component" value="Unassembled WGS sequence"/>
</dbReference>
<dbReference type="EMBL" id="CAJOBB010023789">
    <property type="protein sequence ID" value="CAF4395648.1"/>
    <property type="molecule type" value="Genomic_DNA"/>
</dbReference>
<evidence type="ECO:0000313" key="2">
    <source>
        <dbReference type="Proteomes" id="UP000663868"/>
    </source>
</evidence>
<gene>
    <name evidence="1" type="ORF">KXQ929_LOCUS50724</name>
</gene>
<sequence length="79" mass="9432">NYPNLIYLQKEINNLNILSDFYDEFKRNEKIWSNILWTELDINDLMINVDLFIKNFRRLSSDVKTTSVGRAVEKYLTGN</sequence>
<proteinExistence type="predicted"/>
<evidence type="ECO:0000313" key="1">
    <source>
        <dbReference type="EMBL" id="CAF4395648.1"/>
    </source>
</evidence>
<name>A0A820P3D2_9BILA</name>